<proteinExistence type="predicted"/>
<sequence>MRLTPLLPSARGSSSQELGVRWVAEAAVAPCVVSSSESECCELLYLSVRFPYMFRVCAAGGLQLLLCRERGECGRSACSCRGGAVGGGLASSGLPCVEDDCRQVQVRCSSSSSVYLGVCVPLWLKGPACGVAFTGAGLLPVELVEGVLALLVVPLLLGAASGFEVCCWFGWCVLVGFPRTVPWWFWWRFSQDRLALLLLAGVFSLMVRVGWSFRFCVLVKVPPRITLCRFWQRFFPGVFCARFGPPLCCPCGSKCAIWLGCILVRFSQDVSGRFWWRFSLKLPCVCFGGRCSLSLYRDELSLLPLCWWDFVCPRGRVVYFVSHALRALADGGMHRVLVLECFDFVLSEASVHCVVPWVALGACESTMCCAVCLIVSFVCRFTTSLSVGGVGLSTFGTLGASLSLVVVPLLRWGGCFALSR</sequence>
<evidence type="ECO:0000313" key="3">
    <source>
        <dbReference type="Proteomes" id="UP000652761"/>
    </source>
</evidence>
<keyword evidence="1" id="KW-0812">Transmembrane</keyword>
<evidence type="ECO:0000313" key="2">
    <source>
        <dbReference type="EMBL" id="MQM19235.1"/>
    </source>
</evidence>
<comment type="caution">
    <text evidence="2">The sequence shown here is derived from an EMBL/GenBank/DDBJ whole genome shotgun (WGS) entry which is preliminary data.</text>
</comment>
<gene>
    <name evidence="2" type="ORF">Taro_052235</name>
</gene>
<keyword evidence="1" id="KW-1133">Transmembrane helix</keyword>
<feature type="transmembrane region" description="Helical" evidence="1">
    <location>
        <begin position="390"/>
        <end position="410"/>
    </location>
</feature>
<organism evidence="2 3">
    <name type="scientific">Colocasia esculenta</name>
    <name type="common">Wild taro</name>
    <name type="synonym">Arum esculentum</name>
    <dbReference type="NCBI Taxonomy" id="4460"/>
    <lineage>
        <taxon>Eukaryota</taxon>
        <taxon>Viridiplantae</taxon>
        <taxon>Streptophyta</taxon>
        <taxon>Embryophyta</taxon>
        <taxon>Tracheophyta</taxon>
        <taxon>Spermatophyta</taxon>
        <taxon>Magnoliopsida</taxon>
        <taxon>Liliopsida</taxon>
        <taxon>Araceae</taxon>
        <taxon>Aroideae</taxon>
        <taxon>Colocasieae</taxon>
        <taxon>Colocasia</taxon>
    </lineage>
</organism>
<keyword evidence="1" id="KW-0472">Membrane</keyword>
<feature type="transmembrane region" description="Helical" evidence="1">
    <location>
        <begin position="354"/>
        <end position="378"/>
    </location>
</feature>
<reference evidence="2" key="1">
    <citation type="submission" date="2017-07" db="EMBL/GenBank/DDBJ databases">
        <title>Taro Niue Genome Assembly and Annotation.</title>
        <authorList>
            <person name="Atibalentja N."/>
            <person name="Keating K."/>
            <person name="Fields C.J."/>
        </authorList>
    </citation>
    <scope>NUCLEOTIDE SEQUENCE</scope>
    <source>
        <strain evidence="2">Niue_2</strain>
        <tissue evidence="2">Leaf</tissue>
    </source>
</reference>
<dbReference type="Proteomes" id="UP000652761">
    <property type="component" value="Unassembled WGS sequence"/>
</dbReference>
<feature type="transmembrane region" description="Helical" evidence="1">
    <location>
        <begin position="147"/>
        <end position="174"/>
    </location>
</feature>
<keyword evidence="3" id="KW-1185">Reference proteome</keyword>
<name>A0A843XJF7_COLES</name>
<protein>
    <submittedName>
        <fullName evidence="2">Uncharacterized protein</fullName>
    </submittedName>
</protein>
<feature type="transmembrane region" description="Helical" evidence="1">
    <location>
        <begin position="194"/>
        <end position="213"/>
    </location>
</feature>
<evidence type="ECO:0000256" key="1">
    <source>
        <dbReference type="SAM" id="Phobius"/>
    </source>
</evidence>
<dbReference type="EMBL" id="NMUH01008766">
    <property type="protein sequence ID" value="MQM19235.1"/>
    <property type="molecule type" value="Genomic_DNA"/>
</dbReference>
<dbReference type="AlphaFoldDB" id="A0A843XJF7"/>
<accession>A0A843XJF7</accession>
<feature type="transmembrane region" description="Helical" evidence="1">
    <location>
        <begin position="114"/>
        <end position="141"/>
    </location>
</feature>